<dbReference type="InterPro" id="IPR011993">
    <property type="entry name" value="PH-like_dom_sf"/>
</dbReference>
<dbReference type="Gene3D" id="3.30.200.20">
    <property type="entry name" value="Phosphorylase Kinase, domain 1"/>
    <property type="match status" value="1"/>
</dbReference>
<dbReference type="InterPro" id="IPR000845">
    <property type="entry name" value="Nucleoside_phosphorylase_d"/>
</dbReference>
<evidence type="ECO:0000259" key="12">
    <source>
        <dbReference type="PROSITE" id="PS50011"/>
    </source>
</evidence>
<gene>
    <name evidence="13" type="ORF">OLC1_LOCUS3213</name>
</gene>
<dbReference type="PANTHER" id="PTHR21234:SF30">
    <property type="entry name" value="PHOSPHORYLASE SUPERFAMILY PROTEIN"/>
    <property type="match status" value="1"/>
</dbReference>
<feature type="domain" description="Protein kinase" evidence="12">
    <location>
        <begin position="52"/>
        <end position="350"/>
    </location>
</feature>
<keyword evidence="7" id="KW-0067">ATP-binding</keyword>
<dbReference type="Gene3D" id="3.40.50.1580">
    <property type="entry name" value="Nucleoside phosphorylase domain"/>
    <property type="match status" value="1"/>
</dbReference>
<comment type="catalytic activity">
    <reaction evidence="8">
        <text>L-threonyl-[protein] + ATP = O-phospho-L-threonyl-[protein] + ADP + H(+)</text>
        <dbReference type="Rhea" id="RHEA:46608"/>
        <dbReference type="Rhea" id="RHEA-COMP:11060"/>
        <dbReference type="Rhea" id="RHEA-COMP:11605"/>
        <dbReference type="ChEBI" id="CHEBI:15378"/>
        <dbReference type="ChEBI" id="CHEBI:30013"/>
        <dbReference type="ChEBI" id="CHEBI:30616"/>
        <dbReference type="ChEBI" id="CHEBI:61977"/>
        <dbReference type="ChEBI" id="CHEBI:456216"/>
        <dbReference type="EC" id="2.7.11.1"/>
    </reaction>
</comment>
<keyword evidence="6" id="KW-0418">Kinase</keyword>
<evidence type="ECO:0000313" key="14">
    <source>
        <dbReference type="Proteomes" id="UP001161247"/>
    </source>
</evidence>
<evidence type="ECO:0000256" key="5">
    <source>
        <dbReference type="ARBA" id="ARBA00022741"/>
    </source>
</evidence>
<dbReference type="CDD" id="cd09008">
    <property type="entry name" value="MTAN"/>
    <property type="match status" value="1"/>
</dbReference>
<dbReference type="PANTHER" id="PTHR21234">
    <property type="entry name" value="PURINE NUCLEOSIDE PHOSPHORYLASE"/>
    <property type="match status" value="1"/>
</dbReference>
<dbReference type="GO" id="GO:0004674">
    <property type="term" value="F:protein serine/threonine kinase activity"/>
    <property type="evidence" value="ECO:0007669"/>
    <property type="project" value="UniProtKB-KW"/>
</dbReference>
<dbReference type="GO" id="GO:0005524">
    <property type="term" value="F:ATP binding"/>
    <property type="evidence" value="ECO:0007669"/>
    <property type="project" value="UniProtKB-KW"/>
</dbReference>
<keyword evidence="3" id="KW-0723">Serine/threonine-protein kinase</keyword>
<evidence type="ECO:0000256" key="2">
    <source>
        <dbReference type="ARBA" id="ARBA00012513"/>
    </source>
</evidence>
<keyword evidence="14" id="KW-1185">Reference proteome</keyword>
<feature type="region of interest" description="Disordered" evidence="10">
    <location>
        <begin position="285"/>
        <end position="330"/>
    </location>
</feature>
<evidence type="ECO:0000256" key="9">
    <source>
        <dbReference type="ARBA" id="ARBA00048679"/>
    </source>
</evidence>
<evidence type="ECO:0000313" key="13">
    <source>
        <dbReference type="EMBL" id="CAI9091243.1"/>
    </source>
</evidence>
<keyword evidence="4" id="KW-0808">Transferase</keyword>
<accession>A0AAV1C9J1</accession>
<evidence type="ECO:0000256" key="8">
    <source>
        <dbReference type="ARBA" id="ARBA00047899"/>
    </source>
</evidence>
<evidence type="ECO:0000256" key="3">
    <source>
        <dbReference type="ARBA" id="ARBA00022527"/>
    </source>
</evidence>
<dbReference type="Gene3D" id="1.10.510.10">
    <property type="entry name" value="Transferase(Phosphotransferase) domain 1"/>
    <property type="match status" value="2"/>
</dbReference>
<keyword evidence="5" id="KW-0547">Nucleotide-binding</keyword>
<dbReference type="Pfam" id="PF14593">
    <property type="entry name" value="PH_3"/>
    <property type="match status" value="1"/>
</dbReference>
<feature type="compositionally biased region" description="Polar residues" evidence="10">
    <location>
        <begin position="314"/>
        <end position="330"/>
    </location>
</feature>
<dbReference type="InterPro" id="IPR008271">
    <property type="entry name" value="Ser/Thr_kinase_AS"/>
</dbReference>
<evidence type="ECO:0000256" key="7">
    <source>
        <dbReference type="ARBA" id="ARBA00022840"/>
    </source>
</evidence>
<dbReference type="FunFam" id="2.30.29.30:FF:000305">
    <property type="entry name" value="3-phosphoinositide-dependent protein kinase 1"/>
    <property type="match status" value="1"/>
</dbReference>
<feature type="transmembrane region" description="Helical" evidence="11">
    <location>
        <begin position="462"/>
        <end position="482"/>
    </location>
</feature>
<dbReference type="Gene3D" id="2.30.29.30">
    <property type="entry name" value="Pleckstrin-homology domain (PH domain)/Phosphotyrosine-binding domain (PTB)"/>
    <property type="match status" value="1"/>
</dbReference>
<evidence type="ECO:0000256" key="10">
    <source>
        <dbReference type="SAM" id="MobiDB-lite"/>
    </source>
</evidence>
<evidence type="ECO:0000256" key="1">
    <source>
        <dbReference type="ARBA" id="ARBA00010006"/>
    </source>
</evidence>
<dbReference type="PROSITE" id="PS00108">
    <property type="entry name" value="PROTEIN_KINASE_ST"/>
    <property type="match status" value="1"/>
</dbReference>
<protein>
    <recommendedName>
        <fullName evidence="2">non-specific serine/threonine protein kinase</fullName>
        <ecNumber evidence="2">2.7.11.1</ecNumber>
    </recommendedName>
</protein>
<keyword evidence="11" id="KW-1133">Transmembrane helix</keyword>
<keyword evidence="11" id="KW-0812">Transmembrane</keyword>
<reference evidence="13" key="1">
    <citation type="submission" date="2023-03" db="EMBL/GenBank/DDBJ databases">
        <authorList>
            <person name="Julca I."/>
        </authorList>
    </citation>
    <scope>NUCLEOTIDE SEQUENCE</scope>
</reference>
<dbReference type="InterPro" id="IPR011009">
    <property type="entry name" value="Kinase-like_dom_sf"/>
</dbReference>
<dbReference type="SUPFAM" id="SSF56112">
    <property type="entry name" value="Protein kinase-like (PK-like)"/>
    <property type="match status" value="1"/>
</dbReference>
<dbReference type="InterPro" id="IPR033931">
    <property type="entry name" value="PDK1-typ_PH"/>
</dbReference>
<evidence type="ECO:0000256" key="6">
    <source>
        <dbReference type="ARBA" id="ARBA00022777"/>
    </source>
</evidence>
<dbReference type="AlphaFoldDB" id="A0AAV1C9J1"/>
<comment type="catalytic activity">
    <reaction evidence="9">
        <text>L-seryl-[protein] + ATP = O-phospho-L-seryl-[protein] + ADP + H(+)</text>
        <dbReference type="Rhea" id="RHEA:17989"/>
        <dbReference type="Rhea" id="RHEA-COMP:9863"/>
        <dbReference type="Rhea" id="RHEA-COMP:11604"/>
        <dbReference type="ChEBI" id="CHEBI:15378"/>
        <dbReference type="ChEBI" id="CHEBI:29999"/>
        <dbReference type="ChEBI" id="CHEBI:30616"/>
        <dbReference type="ChEBI" id="CHEBI:83421"/>
        <dbReference type="ChEBI" id="CHEBI:456216"/>
        <dbReference type="EC" id="2.7.11.1"/>
    </reaction>
</comment>
<dbReference type="SUPFAM" id="SSF53167">
    <property type="entry name" value="Purine and uridine phosphorylases"/>
    <property type="match status" value="1"/>
</dbReference>
<comment type="similarity">
    <text evidence="1">Belongs to the protein kinase superfamily. AGC Ser/Thr protein kinase family. PDPK1 subfamily.</text>
</comment>
<proteinExistence type="inferred from homology"/>
<dbReference type="InterPro" id="IPR035994">
    <property type="entry name" value="Nucleoside_phosphorylase_sf"/>
</dbReference>
<dbReference type="InterPro" id="IPR000719">
    <property type="entry name" value="Prot_kinase_dom"/>
</dbReference>
<dbReference type="EMBL" id="OX459118">
    <property type="protein sequence ID" value="CAI9091243.1"/>
    <property type="molecule type" value="Genomic_DNA"/>
</dbReference>
<dbReference type="GO" id="GO:0009116">
    <property type="term" value="P:nucleoside metabolic process"/>
    <property type="evidence" value="ECO:0007669"/>
    <property type="project" value="InterPro"/>
</dbReference>
<keyword evidence="11" id="KW-0472">Membrane</keyword>
<dbReference type="SUPFAM" id="SSF50729">
    <property type="entry name" value="PH domain-like"/>
    <property type="match status" value="1"/>
</dbReference>
<dbReference type="FunFam" id="3.30.200.20:FF:000191">
    <property type="entry name" value="3-phosphoinositide-dependent protein kinase 2-like"/>
    <property type="match status" value="1"/>
</dbReference>
<dbReference type="PROSITE" id="PS50011">
    <property type="entry name" value="PROTEIN_KINASE_DOM"/>
    <property type="match status" value="1"/>
</dbReference>
<dbReference type="Pfam" id="PF00069">
    <property type="entry name" value="Pkinase"/>
    <property type="match status" value="1"/>
</dbReference>
<dbReference type="SMART" id="SM00220">
    <property type="entry name" value="S_TKc"/>
    <property type="match status" value="1"/>
</dbReference>
<dbReference type="Proteomes" id="UP001161247">
    <property type="component" value="Chromosome 1"/>
</dbReference>
<evidence type="ECO:0000256" key="11">
    <source>
        <dbReference type="SAM" id="Phobius"/>
    </source>
</evidence>
<dbReference type="EC" id="2.7.11.1" evidence="2"/>
<organism evidence="13 14">
    <name type="scientific">Oldenlandia corymbosa var. corymbosa</name>
    <dbReference type="NCBI Taxonomy" id="529605"/>
    <lineage>
        <taxon>Eukaryota</taxon>
        <taxon>Viridiplantae</taxon>
        <taxon>Streptophyta</taxon>
        <taxon>Embryophyta</taxon>
        <taxon>Tracheophyta</taxon>
        <taxon>Spermatophyta</taxon>
        <taxon>Magnoliopsida</taxon>
        <taxon>eudicotyledons</taxon>
        <taxon>Gunneridae</taxon>
        <taxon>Pentapetalae</taxon>
        <taxon>asterids</taxon>
        <taxon>lamiids</taxon>
        <taxon>Gentianales</taxon>
        <taxon>Rubiaceae</taxon>
        <taxon>Rubioideae</taxon>
        <taxon>Spermacoceae</taxon>
        <taxon>Hedyotis-Oldenlandia complex</taxon>
        <taxon>Oldenlandia</taxon>
    </lineage>
</organism>
<sequence>MLALVGSEGANTMEQEFDSKLRIQNSAPNPTTQRSKSFAFRAPQENFSIQDFELGKIYGVGSYSKVVRARKKDTGNVYALKIMDKKFITKENKTAYVKLERIVLDQLDHPGVVRLYFTFQDTYSLYMALESCEGGELFDQITRKGRLSQDEARFYAAEVVDALEYIHGMGLIHRDIKPENLLLTSDGHIKIADFGSVKPMEDSRITVLPNAASDDKACTFVGTAAYVPPEVLNSSPATFGDLIDRLLDLDPGRRPGAGPNGYSLLKRHPFFEGVDWKNLRSQTPPRLAMESKGPPNGPDAQEPAWNPSHVGDSSARTNDGNGAATSSSEAGSITRLASIDSFDSKWQQFLEPGESVLMISMVKKLQKLTNKKVQLILTNKPKLIYVDPAKLVVKGNIIWSDNPNDLSIQVTSPSHFKICTPKKVMSFEDAKQRASQWKKAIEALQNRGVRKIDAMAVKRVKWLLLVLLILICFLSCTSAISSSGRRKALIRKINHRGPYLGLITVYTPEEDAFFAAGAFQPSRKHPYVDLSGRRFRIGRIDGTKVIYVRCGVGMVNAATATQQMLDVFDMIGVVHFGIAGNANSSLSIGDVVVLKQIAQTGLWDWLKPNAVTPGNDVAELNFGSFNMPCGGGNELGHIAYKPERFYSESGEPDTGQYTLWFRISQDWLELASSLEELERCINSSFCLSEMPKLVVGLNGTSSNSFVDNAAYREFLYRTFHVSSIDMESAAIVMTALSNGFNVIVIRGLSDLAGAQRGDNPIKLFGPLAASNVAKTVVQFVKTLGGDHKHLQLAASRS</sequence>
<evidence type="ECO:0000256" key="4">
    <source>
        <dbReference type="ARBA" id="ARBA00022679"/>
    </source>
</evidence>
<name>A0AAV1C9J1_OLDCO</name>
<dbReference type="Pfam" id="PF01048">
    <property type="entry name" value="PNP_UDP_1"/>
    <property type="match status" value="1"/>
</dbReference>